<dbReference type="Proteomes" id="UP000190848">
    <property type="component" value="Chromosome"/>
</dbReference>
<accession>A0AAU8UQ58</accession>
<dbReference type="EMBL" id="CP016374">
    <property type="protein sequence ID" value="AQX00476.1"/>
    <property type="molecule type" value="Genomic_DNA"/>
</dbReference>
<dbReference type="AlphaFoldDB" id="A0AAU8UQ58"/>
<evidence type="ECO:0000313" key="2">
    <source>
        <dbReference type="Proteomes" id="UP000190848"/>
    </source>
</evidence>
<sequence>MTNIQQNEARKLIEQNAFYADEIKKNNTRLEVLFGTSEVGNRRSVKKKKSGSISQIEIDMEKQIRKYIKPTNK</sequence>
<protein>
    <submittedName>
        <fullName evidence="1">Uncharacterized protein</fullName>
    </submittedName>
</protein>
<reference evidence="1 2" key="1">
    <citation type="submission" date="2016-07" db="EMBL/GenBank/DDBJ databases">
        <title>Revisiting the taxonomy of the Elizabethkingia Genus using Whole-Genome Sequencing, Optical Mapping, and MALDI-TOF, along with proposal of three novel Elizabethkingia species: Elizabethkingia bruuniana sp. nov., Elizabethkingia ursingii sp. nov., and Elizabethkingia occulta sp. nov.</title>
        <authorList>
            <person name="Nicholson A.C."/>
        </authorList>
    </citation>
    <scope>NUCLEOTIDE SEQUENCE [LARGE SCALE GENOMIC DNA]</scope>
    <source>
        <strain evidence="1 2">F3201</strain>
    </source>
</reference>
<gene>
    <name evidence="1" type="ORF">BBD32_02835</name>
</gene>
<dbReference type="RefSeq" id="WP_078395188.1">
    <property type="nucleotide sequence ID" value="NZ_CP016374.1"/>
</dbReference>
<organism evidence="1 2">
    <name type="scientific">Elizabethkingia anophelis</name>
    <dbReference type="NCBI Taxonomy" id="1117645"/>
    <lineage>
        <taxon>Bacteria</taxon>
        <taxon>Pseudomonadati</taxon>
        <taxon>Bacteroidota</taxon>
        <taxon>Flavobacteriia</taxon>
        <taxon>Flavobacteriales</taxon>
        <taxon>Weeksellaceae</taxon>
        <taxon>Elizabethkingia</taxon>
    </lineage>
</organism>
<evidence type="ECO:0000313" key="1">
    <source>
        <dbReference type="EMBL" id="AQX00476.1"/>
    </source>
</evidence>
<name>A0AAU8UQ58_9FLAO</name>
<proteinExistence type="predicted"/>